<feature type="region of interest" description="Disordered" evidence="1">
    <location>
        <begin position="1"/>
        <end position="76"/>
    </location>
</feature>
<organism evidence="2 3">
    <name type="scientific">Colletotrichum plurivorum</name>
    <dbReference type="NCBI Taxonomy" id="2175906"/>
    <lineage>
        <taxon>Eukaryota</taxon>
        <taxon>Fungi</taxon>
        <taxon>Dikarya</taxon>
        <taxon>Ascomycota</taxon>
        <taxon>Pezizomycotina</taxon>
        <taxon>Sordariomycetes</taxon>
        <taxon>Hypocreomycetidae</taxon>
        <taxon>Glomerellales</taxon>
        <taxon>Glomerellaceae</taxon>
        <taxon>Colletotrichum</taxon>
        <taxon>Colletotrichum orchidearum species complex</taxon>
    </lineage>
</organism>
<evidence type="ECO:0000256" key="1">
    <source>
        <dbReference type="SAM" id="MobiDB-lite"/>
    </source>
</evidence>
<dbReference type="Proteomes" id="UP000654918">
    <property type="component" value="Unassembled WGS sequence"/>
</dbReference>
<sequence>MIEAFDDGERGVRDEEYHEGPPSAVVTAVPELDPLGKELFEHDPRVTLTAPPGAGDADRPQAKRTERTPPSCHQPSQCHLAAQHAVRRHGRDGPPTGFRLNDGEHLLRGFKGPWNSDRIWITISGRRGHLSQMAQLWGTWRDSVTGTQRLTVLYRLASSYHLAWTTRASWAQYTTKPPSNGRPAKGMEPGFRTETSASLAGKYLLSPIRGSSDLVCFSYDERGSVEAVVLPMTDDVVMFF</sequence>
<feature type="compositionally biased region" description="Basic and acidic residues" evidence="1">
    <location>
        <begin position="34"/>
        <end position="45"/>
    </location>
</feature>
<dbReference type="AlphaFoldDB" id="A0A8H6KL31"/>
<evidence type="ECO:0000313" key="2">
    <source>
        <dbReference type="EMBL" id="KAF6832928.1"/>
    </source>
</evidence>
<reference evidence="2" key="1">
    <citation type="journal article" date="2020" name="Phytopathology">
        <title>Genome Sequence Resources of Colletotrichum truncatum, C. plurivorum, C. musicola, and C. sojae: Four Species Pathogenic to Soybean (Glycine max).</title>
        <authorList>
            <person name="Rogerio F."/>
            <person name="Boufleur T.R."/>
            <person name="Ciampi-Guillardi M."/>
            <person name="Sukno S.A."/>
            <person name="Thon M.R."/>
            <person name="Massola Junior N.S."/>
            <person name="Baroncelli R."/>
        </authorList>
    </citation>
    <scope>NUCLEOTIDE SEQUENCE</scope>
    <source>
        <strain evidence="2">LFN00145</strain>
    </source>
</reference>
<proteinExistence type="predicted"/>
<feature type="compositionally biased region" description="Basic and acidic residues" evidence="1">
    <location>
        <begin position="7"/>
        <end position="19"/>
    </location>
</feature>
<evidence type="ECO:0000313" key="3">
    <source>
        <dbReference type="Proteomes" id="UP000654918"/>
    </source>
</evidence>
<protein>
    <submittedName>
        <fullName evidence="2">Uncharacterized protein</fullName>
    </submittedName>
</protein>
<keyword evidence="3" id="KW-1185">Reference proteome</keyword>
<gene>
    <name evidence="2" type="ORF">CPLU01_05877</name>
</gene>
<name>A0A8H6KL31_9PEZI</name>
<comment type="caution">
    <text evidence="2">The sequence shown here is derived from an EMBL/GenBank/DDBJ whole genome shotgun (WGS) entry which is preliminary data.</text>
</comment>
<feature type="compositionally biased region" description="Basic and acidic residues" evidence="1">
    <location>
        <begin position="56"/>
        <end position="67"/>
    </location>
</feature>
<accession>A0A8H6KL31</accession>
<dbReference type="EMBL" id="WIGO01000064">
    <property type="protein sequence ID" value="KAF6832928.1"/>
    <property type="molecule type" value="Genomic_DNA"/>
</dbReference>